<accession>D7WCR8</accession>
<evidence type="ECO:0000313" key="2">
    <source>
        <dbReference type="Proteomes" id="UP000004208"/>
    </source>
</evidence>
<dbReference type="Proteomes" id="UP000004208">
    <property type="component" value="Unassembled WGS sequence"/>
</dbReference>
<comment type="caution">
    <text evidence="1">The sequence shown here is derived from an EMBL/GenBank/DDBJ whole genome shotgun (WGS) entry which is preliminary data.</text>
</comment>
<protein>
    <submittedName>
        <fullName evidence="1">Uncharacterized protein</fullName>
    </submittedName>
</protein>
<sequence length="71" mass="7919">MLLKPSIPKAVKEQIAATTATSIRREAKGSLSPKYCRATNNPKIESKDNIAKNLKLRKVMCQVSSSYRAQR</sequence>
<name>D7WCR8_9CORY</name>
<dbReference type="EMBL" id="ACLJ02000003">
    <property type="protein sequence ID" value="EFK53949.1"/>
    <property type="molecule type" value="Genomic_DNA"/>
</dbReference>
<reference evidence="1" key="1">
    <citation type="submission" date="2010-06" db="EMBL/GenBank/DDBJ databases">
        <authorList>
            <person name="Muzny D."/>
            <person name="Qin X."/>
            <person name="Buhay C."/>
            <person name="Dugan-Rocha S."/>
            <person name="Ding Y."/>
            <person name="Chen G."/>
            <person name="Hawes A."/>
            <person name="Holder M."/>
            <person name="Jhangiani S."/>
            <person name="Johnson A."/>
            <person name="Khan Z."/>
            <person name="Li Z."/>
            <person name="Liu W."/>
            <person name="Liu X."/>
            <person name="Perez L."/>
            <person name="Shen H."/>
            <person name="Wang Q."/>
            <person name="Watt J."/>
            <person name="Xi L."/>
            <person name="Xin Y."/>
            <person name="Zhou J."/>
            <person name="Deng J."/>
            <person name="Jiang H."/>
            <person name="Liu Y."/>
            <person name="Qu J."/>
            <person name="Song X.-Z."/>
            <person name="Zhang L."/>
            <person name="Villasana D."/>
            <person name="Johnson A."/>
            <person name="Liu J."/>
            <person name="Liyanage D."/>
            <person name="Lorensuhewa L."/>
            <person name="Robinson T."/>
            <person name="Song A."/>
            <person name="Song B.-B."/>
            <person name="Dinh H."/>
            <person name="Thornton R."/>
            <person name="Coyle M."/>
            <person name="Francisco L."/>
            <person name="Jackson L."/>
            <person name="Javaid M."/>
            <person name="Korchina V."/>
            <person name="Kovar C."/>
            <person name="Mata R."/>
            <person name="Mathew T."/>
            <person name="Ngo R."/>
            <person name="Nguyen L."/>
            <person name="Nguyen N."/>
            <person name="Okwuonu G."/>
            <person name="Ongeri F."/>
            <person name="Pham C."/>
            <person name="Simmons D."/>
            <person name="Wilczek-Boney K."/>
            <person name="Hale W."/>
            <person name="Jakkamsetti A."/>
            <person name="Pham P."/>
            <person name="Ruth R."/>
            <person name="San Lucas F."/>
            <person name="Warren J."/>
            <person name="Zhang J."/>
            <person name="Zhao Z."/>
            <person name="Zhou C."/>
            <person name="Zhu D."/>
            <person name="Lee S."/>
            <person name="Bess C."/>
            <person name="Blankenburg K."/>
            <person name="Forbes L."/>
            <person name="Fu Q."/>
            <person name="Gubbala S."/>
            <person name="Hirani K."/>
            <person name="Jayaseelan J.C."/>
            <person name="Lara F."/>
            <person name="Munidasa M."/>
            <person name="Palculict T."/>
            <person name="Patil S."/>
            <person name="Pu L.-L."/>
            <person name="Saada N."/>
            <person name="Tang L."/>
            <person name="Weissenberger G."/>
            <person name="Zhu Y."/>
            <person name="Hemphill L."/>
            <person name="Shang Y."/>
            <person name="Youmans B."/>
            <person name="Ayvaz T."/>
            <person name="Ross M."/>
            <person name="Santibanez J."/>
            <person name="Aqrawi P."/>
            <person name="Gross S."/>
            <person name="Joshi V."/>
            <person name="Fowler G."/>
            <person name="Nazareth L."/>
            <person name="Reid J."/>
            <person name="Worley K."/>
            <person name="Petrosino J."/>
            <person name="Highlander S."/>
            <person name="Gibbs R."/>
        </authorList>
    </citation>
    <scope>NUCLEOTIDE SEQUENCE [LARGE SCALE GENOMIC DNA]</scope>
    <source>
        <strain evidence="1">ATCC 33030</strain>
    </source>
</reference>
<dbReference type="HOGENOM" id="CLU_2733161_0_0_11"/>
<dbReference type="AlphaFoldDB" id="D7WCR8"/>
<organism evidence="1 2">
    <name type="scientific">Corynebacterium genitalium ATCC 33030</name>
    <dbReference type="NCBI Taxonomy" id="585529"/>
    <lineage>
        <taxon>Bacteria</taxon>
        <taxon>Bacillati</taxon>
        <taxon>Actinomycetota</taxon>
        <taxon>Actinomycetes</taxon>
        <taxon>Mycobacteriales</taxon>
        <taxon>Corynebacteriaceae</taxon>
        <taxon>Corynebacterium</taxon>
    </lineage>
</organism>
<gene>
    <name evidence="1" type="ORF">HMPREF0291_11606</name>
</gene>
<keyword evidence="2" id="KW-1185">Reference proteome</keyword>
<evidence type="ECO:0000313" key="1">
    <source>
        <dbReference type="EMBL" id="EFK53949.1"/>
    </source>
</evidence>
<proteinExistence type="predicted"/>